<protein>
    <submittedName>
        <fullName evidence="1">Uncharacterized protein</fullName>
    </submittedName>
</protein>
<sequence length="80" mass="8960">MAILVRIKKIKSTPTSVTYSFVSEKGSEGKFAVNSQTGDLKLISSMPDDNRKLYFARAARKVMTEWQAKGTLPDQTFWAS</sequence>
<dbReference type="Proteomes" id="UP000244856">
    <property type="component" value="Unassembled WGS sequence"/>
</dbReference>
<reference evidence="1 2" key="1">
    <citation type="submission" date="2017-04" db="EMBL/GenBank/DDBJ databases">
        <title>Cronobacter sakazakii, ST83 Lineage Isolates.</title>
        <authorList>
            <person name="Chase H."/>
            <person name="Tall B."/>
            <person name="Gopinath G."/>
            <person name="Lehner A."/>
        </authorList>
    </citation>
    <scope>NUCLEOTIDE SEQUENCE [LARGE SCALE GENOMIC DNA]</scope>
    <source>
        <strain evidence="1 2">MOD1_Comp15</strain>
    </source>
</reference>
<gene>
    <name evidence="1" type="ORF">B7T07_08985</name>
</gene>
<dbReference type="RefSeq" id="WP_032804364.1">
    <property type="nucleotide sequence ID" value="NZ_JANLCV010000004.1"/>
</dbReference>
<evidence type="ECO:0000313" key="1">
    <source>
        <dbReference type="EMBL" id="PUW04017.1"/>
    </source>
</evidence>
<evidence type="ECO:0000313" key="2">
    <source>
        <dbReference type="Proteomes" id="UP000244856"/>
    </source>
</evidence>
<dbReference type="EMBL" id="NCTU01000005">
    <property type="protein sequence ID" value="PUW04017.1"/>
    <property type="molecule type" value="Genomic_DNA"/>
</dbReference>
<proteinExistence type="predicted"/>
<comment type="caution">
    <text evidence="1">The sequence shown here is derived from an EMBL/GenBank/DDBJ whole genome shotgun (WGS) entry which is preliminary data.</text>
</comment>
<dbReference type="AlphaFoldDB" id="A0AA45BZJ8"/>
<dbReference type="Gene3D" id="2.60.40.60">
    <property type="entry name" value="Cadherins"/>
    <property type="match status" value="1"/>
</dbReference>
<accession>A0AA45BZJ8</accession>
<organism evidence="1 2">
    <name type="scientific">Cronobacter sakazakii</name>
    <name type="common">Enterobacter sakazakii</name>
    <dbReference type="NCBI Taxonomy" id="28141"/>
    <lineage>
        <taxon>Bacteria</taxon>
        <taxon>Pseudomonadati</taxon>
        <taxon>Pseudomonadota</taxon>
        <taxon>Gammaproteobacteria</taxon>
        <taxon>Enterobacterales</taxon>
        <taxon>Enterobacteriaceae</taxon>
        <taxon>Cronobacter</taxon>
    </lineage>
</organism>
<name>A0AA45BZJ8_CROSK</name>